<dbReference type="SUPFAM" id="SSF52833">
    <property type="entry name" value="Thioredoxin-like"/>
    <property type="match status" value="1"/>
</dbReference>
<dbReference type="RefSeq" id="WP_168147965.1">
    <property type="nucleotide sequence ID" value="NZ_JAAVXB010000004.1"/>
</dbReference>
<feature type="signal peptide" evidence="2">
    <location>
        <begin position="1"/>
        <end position="20"/>
    </location>
</feature>
<dbReference type="GO" id="GO:0016209">
    <property type="term" value="F:antioxidant activity"/>
    <property type="evidence" value="ECO:0007669"/>
    <property type="project" value="InterPro"/>
</dbReference>
<evidence type="ECO:0000313" key="4">
    <source>
        <dbReference type="EMBL" id="NKF22537.1"/>
    </source>
</evidence>
<feature type="domain" description="Thioredoxin" evidence="3">
    <location>
        <begin position="21"/>
        <end position="166"/>
    </location>
</feature>
<feature type="chain" id="PRO_5037378896" evidence="2">
    <location>
        <begin position="21"/>
        <end position="172"/>
    </location>
</feature>
<dbReference type="AlphaFoldDB" id="A0A970B4P2"/>
<gene>
    <name evidence="4" type="ORF">G7Y82_09415</name>
</gene>
<evidence type="ECO:0000259" key="3">
    <source>
        <dbReference type="PROSITE" id="PS51352"/>
    </source>
</evidence>
<dbReference type="PROSITE" id="PS51352">
    <property type="entry name" value="THIOREDOXIN_2"/>
    <property type="match status" value="1"/>
</dbReference>
<comment type="caution">
    <text evidence="4">The sequence shown here is derived from an EMBL/GenBank/DDBJ whole genome shotgun (WGS) entry which is preliminary data.</text>
</comment>
<dbReference type="CDD" id="cd02966">
    <property type="entry name" value="TlpA_like_family"/>
    <property type="match status" value="1"/>
</dbReference>
<sequence>MRRLCAAALLALAVSGPAQAIAIDQQAPEAGGVVLQGPKDIRLSKLRGKVVVVDFWASWCGPCVESMPKIAAIRQHFIDAGYGDRFAVLSVSIDDNVEQARRFLTAHPMPYPVVVDPVGIATKNFNLWRLPATFIIRADGTIAQIYYGFGDSFAGDIQARVTALLEGRPLPP</sequence>
<dbReference type="InterPro" id="IPR017937">
    <property type="entry name" value="Thioredoxin_CS"/>
</dbReference>
<dbReference type="EMBL" id="JAAVXB010000004">
    <property type="protein sequence ID" value="NKF22537.1"/>
    <property type="molecule type" value="Genomic_DNA"/>
</dbReference>
<dbReference type="PANTHER" id="PTHR42852">
    <property type="entry name" value="THIOL:DISULFIDE INTERCHANGE PROTEIN DSBE"/>
    <property type="match status" value="1"/>
</dbReference>
<evidence type="ECO:0000256" key="2">
    <source>
        <dbReference type="SAM" id="SignalP"/>
    </source>
</evidence>
<name>A0A970B4P2_9GAMM</name>
<protein>
    <submittedName>
        <fullName evidence="4">TlpA family protein disulfide reductase</fullName>
    </submittedName>
</protein>
<accession>A0A970B4P2</accession>
<keyword evidence="5" id="KW-1185">Reference proteome</keyword>
<dbReference type="Pfam" id="PF00578">
    <property type="entry name" value="AhpC-TSA"/>
    <property type="match status" value="1"/>
</dbReference>
<dbReference type="Proteomes" id="UP000653472">
    <property type="component" value="Unassembled WGS sequence"/>
</dbReference>
<evidence type="ECO:0000256" key="1">
    <source>
        <dbReference type="ARBA" id="ARBA00023284"/>
    </source>
</evidence>
<dbReference type="Gene3D" id="3.40.30.10">
    <property type="entry name" value="Glutaredoxin"/>
    <property type="match status" value="1"/>
</dbReference>
<dbReference type="InterPro" id="IPR000866">
    <property type="entry name" value="AhpC/TSA"/>
</dbReference>
<keyword evidence="1" id="KW-0676">Redox-active center</keyword>
<proteinExistence type="predicted"/>
<evidence type="ECO:0000313" key="5">
    <source>
        <dbReference type="Proteomes" id="UP000653472"/>
    </source>
</evidence>
<dbReference type="InterPro" id="IPR050553">
    <property type="entry name" value="Thioredoxin_ResA/DsbE_sf"/>
</dbReference>
<dbReference type="PANTHER" id="PTHR42852:SF13">
    <property type="entry name" value="PROTEIN DIPZ"/>
    <property type="match status" value="1"/>
</dbReference>
<dbReference type="InterPro" id="IPR013766">
    <property type="entry name" value="Thioredoxin_domain"/>
</dbReference>
<dbReference type="PROSITE" id="PS00194">
    <property type="entry name" value="THIOREDOXIN_1"/>
    <property type="match status" value="1"/>
</dbReference>
<keyword evidence="2" id="KW-0732">Signal</keyword>
<organism evidence="4 5">
    <name type="scientific">Solimonas marina</name>
    <dbReference type="NCBI Taxonomy" id="2714601"/>
    <lineage>
        <taxon>Bacteria</taxon>
        <taxon>Pseudomonadati</taxon>
        <taxon>Pseudomonadota</taxon>
        <taxon>Gammaproteobacteria</taxon>
        <taxon>Nevskiales</taxon>
        <taxon>Nevskiaceae</taxon>
        <taxon>Solimonas</taxon>
    </lineage>
</organism>
<reference evidence="4" key="1">
    <citation type="submission" date="2020-03" db="EMBL/GenBank/DDBJ databases">
        <title>Solimonas marina sp. nov., isolated from deep seawater of the Pacific Ocean.</title>
        <authorList>
            <person name="Liu X."/>
            <person name="Lai Q."/>
            <person name="Sun F."/>
            <person name="Gai Y."/>
            <person name="Li G."/>
            <person name="Shao Z."/>
        </authorList>
    </citation>
    <scope>NUCLEOTIDE SEQUENCE</scope>
    <source>
        <strain evidence="4">C16B3</strain>
    </source>
</reference>
<dbReference type="GO" id="GO:0015036">
    <property type="term" value="F:disulfide oxidoreductase activity"/>
    <property type="evidence" value="ECO:0007669"/>
    <property type="project" value="UniProtKB-ARBA"/>
</dbReference>
<dbReference type="InterPro" id="IPR036249">
    <property type="entry name" value="Thioredoxin-like_sf"/>
</dbReference>